<dbReference type="RefSeq" id="WP_113690947.1">
    <property type="nucleotide sequence ID" value="NZ_CP015163.1"/>
</dbReference>
<keyword evidence="3" id="KW-1185">Reference proteome</keyword>
<dbReference type="AlphaFoldDB" id="A0A344L0V2"/>
<evidence type="ECO:0008006" key="4">
    <source>
        <dbReference type="Google" id="ProtNLM"/>
    </source>
</evidence>
<evidence type="ECO:0000313" key="3">
    <source>
        <dbReference type="Proteomes" id="UP000250434"/>
    </source>
</evidence>
<feature type="signal peptide" evidence="1">
    <location>
        <begin position="1"/>
        <end position="29"/>
    </location>
</feature>
<dbReference type="Proteomes" id="UP000250434">
    <property type="component" value="Chromosome"/>
</dbReference>
<proteinExistence type="predicted"/>
<protein>
    <recommendedName>
        <fullName evidence="4">Secreted protein</fullName>
    </recommendedName>
</protein>
<name>A0A344L0V2_9PSEU</name>
<dbReference type="KEGG" id="aab:A4R43_03380"/>
<sequence>MKFAKFAAGGAICAALLGFGAVTATQAAAVESSAATVQAPIQQGAYWEEYYENYFLSNASCVARGNSVTNPSSPQYIPGSIRFECYVRKGEGKWTMAILRCDCRVESGDTRRPMSVL</sequence>
<dbReference type="OrthoDB" id="9976517at2"/>
<accession>A0A344L0V2</accession>
<evidence type="ECO:0000313" key="2">
    <source>
        <dbReference type="EMBL" id="AXB41676.1"/>
    </source>
</evidence>
<gene>
    <name evidence="2" type="ORF">A4R43_03380</name>
</gene>
<organism evidence="2 3">
    <name type="scientific">Amycolatopsis albispora</name>
    <dbReference type="NCBI Taxonomy" id="1804986"/>
    <lineage>
        <taxon>Bacteria</taxon>
        <taxon>Bacillati</taxon>
        <taxon>Actinomycetota</taxon>
        <taxon>Actinomycetes</taxon>
        <taxon>Pseudonocardiales</taxon>
        <taxon>Pseudonocardiaceae</taxon>
        <taxon>Amycolatopsis</taxon>
    </lineage>
</organism>
<feature type="chain" id="PRO_5038817823" description="Secreted protein" evidence="1">
    <location>
        <begin position="30"/>
        <end position="117"/>
    </location>
</feature>
<keyword evidence="1" id="KW-0732">Signal</keyword>
<dbReference type="EMBL" id="CP015163">
    <property type="protein sequence ID" value="AXB41676.1"/>
    <property type="molecule type" value="Genomic_DNA"/>
</dbReference>
<reference evidence="2 3" key="1">
    <citation type="submission" date="2016-04" db="EMBL/GenBank/DDBJ databases">
        <title>Complete genome sequence and analysis of deep-sea sediment isolate, Amycolatopsis sp. WP1.</title>
        <authorList>
            <person name="Wang H."/>
            <person name="Chen S."/>
            <person name="Wu Q."/>
        </authorList>
    </citation>
    <scope>NUCLEOTIDE SEQUENCE [LARGE SCALE GENOMIC DNA]</scope>
    <source>
        <strain evidence="2 3">WP1</strain>
    </source>
</reference>
<evidence type="ECO:0000256" key="1">
    <source>
        <dbReference type="SAM" id="SignalP"/>
    </source>
</evidence>